<reference evidence="3 4" key="1">
    <citation type="submission" date="2021-11" db="EMBL/GenBank/DDBJ databases">
        <title>Black yeast isolated from Biological Soil Crust.</title>
        <authorList>
            <person name="Kurbessoian T."/>
        </authorList>
    </citation>
    <scope>NUCLEOTIDE SEQUENCE [LARGE SCALE GENOMIC DNA]</scope>
    <source>
        <strain evidence="3 4">CCFEE 5522</strain>
    </source>
</reference>
<proteinExistence type="predicted"/>
<feature type="region of interest" description="Disordered" evidence="1">
    <location>
        <begin position="1"/>
        <end position="48"/>
    </location>
</feature>
<evidence type="ECO:0000313" key="3">
    <source>
        <dbReference type="EMBL" id="KAK4546760.1"/>
    </source>
</evidence>
<feature type="compositionally biased region" description="Basic and acidic residues" evidence="1">
    <location>
        <begin position="35"/>
        <end position="45"/>
    </location>
</feature>
<dbReference type="PROSITE" id="PS50280">
    <property type="entry name" value="SET"/>
    <property type="match status" value="1"/>
</dbReference>
<dbReference type="SUPFAM" id="SSF82199">
    <property type="entry name" value="SET domain"/>
    <property type="match status" value="1"/>
</dbReference>
<feature type="compositionally biased region" description="Low complexity" evidence="1">
    <location>
        <begin position="1"/>
        <end position="22"/>
    </location>
</feature>
<evidence type="ECO:0000259" key="2">
    <source>
        <dbReference type="PROSITE" id="PS50280"/>
    </source>
</evidence>
<dbReference type="SMART" id="SM00317">
    <property type="entry name" value="SET"/>
    <property type="match status" value="1"/>
</dbReference>
<dbReference type="Gene3D" id="2.170.270.10">
    <property type="entry name" value="SET domain"/>
    <property type="match status" value="1"/>
</dbReference>
<dbReference type="EMBL" id="JAVFHQ010000013">
    <property type="protein sequence ID" value="KAK4546760.1"/>
    <property type="molecule type" value="Genomic_DNA"/>
</dbReference>
<accession>A0AAV9JN87</accession>
<dbReference type="InterPro" id="IPR001214">
    <property type="entry name" value="SET_dom"/>
</dbReference>
<dbReference type="InterPro" id="IPR053185">
    <property type="entry name" value="SET_domain_protein"/>
</dbReference>
<organism evidence="3 4">
    <name type="scientific">Oleoguttula mirabilis</name>
    <dbReference type="NCBI Taxonomy" id="1507867"/>
    <lineage>
        <taxon>Eukaryota</taxon>
        <taxon>Fungi</taxon>
        <taxon>Dikarya</taxon>
        <taxon>Ascomycota</taxon>
        <taxon>Pezizomycotina</taxon>
        <taxon>Dothideomycetes</taxon>
        <taxon>Dothideomycetidae</taxon>
        <taxon>Mycosphaerellales</taxon>
        <taxon>Teratosphaeriaceae</taxon>
        <taxon>Oleoguttula</taxon>
    </lineage>
</organism>
<dbReference type="CDD" id="cd20071">
    <property type="entry name" value="SET_SMYD"/>
    <property type="match status" value="1"/>
</dbReference>
<dbReference type="PANTHER" id="PTHR47332">
    <property type="entry name" value="SET DOMAIN-CONTAINING PROTEIN 5"/>
    <property type="match status" value="1"/>
</dbReference>
<comment type="caution">
    <text evidence="3">The sequence shown here is derived from an EMBL/GenBank/DDBJ whole genome shotgun (WGS) entry which is preliminary data.</text>
</comment>
<feature type="domain" description="SET" evidence="2">
    <location>
        <begin position="33"/>
        <end position="206"/>
    </location>
</feature>
<evidence type="ECO:0000313" key="4">
    <source>
        <dbReference type="Proteomes" id="UP001324427"/>
    </source>
</evidence>
<gene>
    <name evidence="3" type="ORF">LTR36_001492</name>
</gene>
<name>A0AAV9JN87_9PEZI</name>
<dbReference type="InterPro" id="IPR046341">
    <property type="entry name" value="SET_dom_sf"/>
</dbReference>
<keyword evidence="4" id="KW-1185">Reference proteome</keyword>
<evidence type="ECO:0000256" key="1">
    <source>
        <dbReference type="SAM" id="MobiDB-lite"/>
    </source>
</evidence>
<dbReference type="Pfam" id="PF00856">
    <property type="entry name" value="SET"/>
    <property type="match status" value="1"/>
</dbReference>
<sequence length="417" mass="46960">MSRAGQQEASAATSAQSSKQVADSTKPKQQAAQEVESRDGEKDVHCSPLLRGEPSLLAAEGLFAARSIESRSTIFSEAALLTIDVNIAVPNQEEFLAQVRYLSDDQKSALIHLGHHGTVRYRVDDIDKLLELDAAAATHFLIGTFWHFCYPFVKGQARHGLFEWTSFLNHECKPNCELSFNPKTNLLTLRALEDIEEGREVTISYISPYATWTDRNVNLGFFCRCRSRWDMGRGRRARRKFDARESRLESLSEGLPVLRLYRDQWFAGQEPMDMAPADRLQAARAIVAAPETEEIRNKLEELLLVAQKEASWQSELSIIFEVKYLLYMAKSTVTGDEKAKNEALDAKGVQFKLLGRCLGLAHPQVQRAKLICFALLDGNEEGFLADVDELEEFEIDGTLIRAKQRCYPRSECGRLGP</sequence>
<dbReference type="AlphaFoldDB" id="A0AAV9JN87"/>
<protein>
    <recommendedName>
        <fullName evidence="2">SET domain-containing protein</fullName>
    </recommendedName>
</protein>
<dbReference type="PANTHER" id="PTHR47332:SF2">
    <property type="entry name" value="SET-6"/>
    <property type="match status" value="1"/>
</dbReference>
<dbReference type="Proteomes" id="UP001324427">
    <property type="component" value="Unassembled WGS sequence"/>
</dbReference>